<reference evidence="8" key="2">
    <citation type="submission" date="2020-09" db="EMBL/GenBank/DDBJ databases">
        <authorList>
            <person name="Sun Q."/>
            <person name="Ohkuma M."/>
        </authorList>
    </citation>
    <scope>NUCLEOTIDE SEQUENCE</scope>
    <source>
        <strain evidence="8">JCM 3302</strain>
    </source>
</reference>
<keyword evidence="3 6" id="KW-0812">Transmembrane</keyword>
<feature type="transmembrane region" description="Helical" evidence="6">
    <location>
        <begin position="105"/>
        <end position="129"/>
    </location>
</feature>
<dbReference type="Gene3D" id="1.20.1250.20">
    <property type="entry name" value="MFS general substrate transporter like domains"/>
    <property type="match status" value="1"/>
</dbReference>
<dbReference type="Pfam" id="PF07690">
    <property type="entry name" value="MFS_1"/>
    <property type="match status" value="1"/>
</dbReference>
<protein>
    <submittedName>
        <fullName evidence="8">MFS transporter</fullName>
    </submittedName>
</protein>
<dbReference type="InterPro" id="IPR020846">
    <property type="entry name" value="MFS_dom"/>
</dbReference>
<evidence type="ECO:0000256" key="4">
    <source>
        <dbReference type="ARBA" id="ARBA00022989"/>
    </source>
</evidence>
<proteinExistence type="predicted"/>
<keyword evidence="5 6" id="KW-0472">Membrane</keyword>
<feature type="transmembrane region" description="Helical" evidence="6">
    <location>
        <begin position="80"/>
        <end position="99"/>
    </location>
</feature>
<keyword evidence="2" id="KW-1003">Cell membrane</keyword>
<dbReference type="PROSITE" id="PS50850">
    <property type="entry name" value="MFS"/>
    <property type="match status" value="1"/>
</dbReference>
<comment type="caution">
    <text evidence="8">The sequence shown here is derived from an EMBL/GenBank/DDBJ whole genome shotgun (WGS) entry which is preliminary data.</text>
</comment>
<accession>A0A918ZKV4</accession>
<dbReference type="InterPro" id="IPR036259">
    <property type="entry name" value="MFS_trans_sf"/>
</dbReference>
<feature type="transmembrane region" description="Helical" evidence="6">
    <location>
        <begin position="242"/>
        <end position="263"/>
    </location>
</feature>
<feature type="transmembrane region" description="Helical" evidence="6">
    <location>
        <begin position="169"/>
        <end position="189"/>
    </location>
</feature>
<comment type="subcellular location">
    <subcellularLocation>
        <location evidence="1">Cell membrane</location>
        <topology evidence="1">Multi-pass membrane protein</topology>
    </subcellularLocation>
</comment>
<evidence type="ECO:0000256" key="5">
    <source>
        <dbReference type="ARBA" id="ARBA00023136"/>
    </source>
</evidence>
<dbReference type="RefSeq" id="WP_189895787.1">
    <property type="nucleotide sequence ID" value="NZ_BNBC01000002.1"/>
</dbReference>
<evidence type="ECO:0000256" key="3">
    <source>
        <dbReference type="ARBA" id="ARBA00022692"/>
    </source>
</evidence>
<feature type="transmembrane region" description="Helical" evidence="6">
    <location>
        <begin position="366"/>
        <end position="386"/>
    </location>
</feature>
<name>A0A918ZKV4_9ACTN</name>
<feature type="transmembrane region" description="Helical" evidence="6">
    <location>
        <begin position="275"/>
        <end position="294"/>
    </location>
</feature>
<reference evidence="8" key="1">
    <citation type="journal article" date="2014" name="Int. J. Syst. Evol. Microbiol.">
        <title>Complete genome sequence of Corynebacterium casei LMG S-19264T (=DSM 44701T), isolated from a smear-ripened cheese.</title>
        <authorList>
            <consortium name="US DOE Joint Genome Institute (JGI-PGF)"/>
            <person name="Walter F."/>
            <person name="Albersmeier A."/>
            <person name="Kalinowski J."/>
            <person name="Ruckert C."/>
        </authorList>
    </citation>
    <scope>NUCLEOTIDE SEQUENCE</scope>
    <source>
        <strain evidence="8">JCM 3302</strain>
    </source>
</reference>
<feature type="transmembrane region" description="Helical" evidence="6">
    <location>
        <begin position="52"/>
        <end position="73"/>
    </location>
</feature>
<gene>
    <name evidence="8" type="primary">nepI</name>
    <name evidence="8" type="ORF">GCM10014715_04980</name>
</gene>
<dbReference type="CDD" id="cd17324">
    <property type="entry name" value="MFS_NepI_like"/>
    <property type="match status" value="1"/>
</dbReference>
<evidence type="ECO:0000256" key="1">
    <source>
        <dbReference type="ARBA" id="ARBA00004651"/>
    </source>
</evidence>
<dbReference type="Proteomes" id="UP000641386">
    <property type="component" value="Unassembled WGS sequence"/>
</dbReference>
<evidence type="ECO:0000256" key="6">
    <source>
        <dbReference type="SAM" id="Phobius"/>
    </source>
</evidence>
<evidence type="ECO:0000259" key="7">
    <source>
        <dbReference type="PROSITE" id="PS50850"/>
    </source>
</evidence>
<feature type="domain" description="Major facilitator superfamily (MFS) profile" evidence="7">
    <location>
        <begin position="15"/>
        <end position="391"/>
    </location>
</feature>
<keyword evidence="4 6" id="KW-1133">Transmembrane helix</keyword>
<feature type="transmembrane region" description="Helical" evidence="6">
    <location>
        <begin position="339"/>
        <end position="360"/>
    </location>
</feature>
<feature type="transmembrane region" description="Helical" evidence="6">
    <location>
        <begin position="12"/>
        <end position="32"/>
    </location>
</feature>
<dbReference type="SUPFAM" id="SSF103473">
    <property type="entry name" value="MFS general substrate transporter"/>
    <property type="match status" value="1"/>
</dbReference>
<feature type="transmembrane region" description="Helical" evidence="6">
    <location>
        <begin position="141"/>
        <end position="163"/>
    </location>
</feature>
<keyword evidence="9" id="KW-1185">Reference proteome</keyword>
<dbReference type="PANTHER" id="PTHR43124:SF3">
    <property type="entry name" value="CHLORAMPHENICOL EFFLUX PUMP RV0191"/>
    <property type="match status" value="1"/>
</dbReference>
<dbReference type="InterPro" id="IPR050189">
    <property type="entry name" value="MFS_Efflux_Transporters"/>
</dbReference>
<evidence type="ECO:0000256" key="2">
    <source>
        <dbReference type="ARBA" id="ARBA00022475"/>
    </source>
</evidence>
<feature type="transmembrane region" description="Helical" evidence="6">
    <location>
        <begin position="210"/>
        <end position="236"/>
    </location>
</feature>
<dbReference type="InterPro" id="IPR011701">
    <property type="entry name" value="MFS"/>
</dbReference>
<evidence type="ECO:0000313" key="9">
    <source>
        <dbReference type="Proteomes" id="UP000641386"/>
    </source>
</evidence>
<organism evidence="8 9">
    <name type="scientific">Streptomyces spiralis</name>
    <dbReference type="NCBI Taxonomy" id="66376"/>
    <lineage>
        <taxon>Bacteria</taxon>
        <taxon>Bacillati</taxon>
        <taxon>Actinomycetota</taxon>
        <taxon>Actinomycetes</taxon>
        <taxon>Kitasatosporales</taxon>
        <taxon>Streptomycetaceae</taxon>
        <taxon>Streptomyces</taxon>
    </lineage>
</organism>
<feature type="transmembrane region" description="Helical" evidence="6">
    <location>
        <begin position="300"/>
        <end position="327"/>
    </location>
</feature>
<dbReference type="EMBL" id="BNBC01000002">
    <property type="protein sequence ID" value="GHE55204.1"/>
    <property type="molecule type" value="Genomic_DNA"/>
</dbReference>
<sequence length="412" mass="42154">MSLNTPLSARRRWLAVVLIALGAFALVFIELLPVGMLPTVSRSLHVSEGTAGLVVTVTAWVAAVTAPLIPLAVGRLDRRWVLASLTLMLVISSLLAIVANSFTALLIARAVLGLAAGGFWAAGILAATALMPERAHTASSLVFGGIALGTVLSAPVGSFLVGFMQWNQVYAIGLVLGLLVFVLQLLLLPPIRAERAVGLRDFGAVLRSPALVTVLALVVLLVIGNFAGFTFITPYLQQVTHATPTTVSVLLLVYGLITFLGNFAGGQFAGKSSMATVVVTAILFVVGLGLLIAFGRSLPVVIGGLVLWALAWSATPVGTQVLLFVVANKAGHPVDAAQALNTSVFQASIGLGALVGGAAVNAAGVGSAMALATIVLTVALLTSIALSSALRRRARSVPGAGSELSDHELAAS</sequence>
<evidence type="ECO:0000313" key="8">
    <source>
        <dbReference type="EMBL" id="GHE55204.1"/>
    </source>
</evidence>
<dbReference type="AlphaFoldDB" id="A0A918ZKV4"/>
<dbReference type="GO" id="GO:0005886">
    <property type="term" value="C:plasma membrane"/>
    <property type="evidence" value="ECO:0007669"/>
    <property type="project" value="UniProtKB-SubCell"/>
</dbReference>
<dbReference type="PANTHER" id="PTHR43124">
    <property type="entry name" value="PURINE EFFLUX PUMP PBUE"/>
    <property type="match status" value="1"/>
</dbReference>
<dbReference type="GO" id="GO:0022857">
    <property type="term" value="F:transmembrane transporter activity"/>
    <property type="evidence" value="ECO:0007669"/>
    <property type="project" value="InterPro"/>
</dbReference>